<keyword evidence="1" id="KW-0472">Membrane</keyword>
<keyword evidence="1" id="KW-1133">Transmembrane helix</keyword>
<name>A1SS77_PSYIN</name>
<sequence>MKHFDLGSILIIMITFVLFVAALFFTGFTHDLLLEAGVFLVSVKLIIMAYKNSISNEKIELELKEIKELIVQNKDRI</sequence>
<gene>
    <name evidence="2" type="ordered locus">Ping_0486</name>
</gene>
<dbReference type="EMBL" id="CP000510">
    <property type="protein sequence ID" value="ABM02342.1"/>
    <property type="molecule type" value="Genomic_DNA"/>
</dbReference>
<dbReference type="AlphaFoldDB" id="A1SS77"/>
<evidence type="ECO:0000256" key="1">
    <source>
        <dbReference type="SAM" id="Phobius"/>
    </source>
</evidence>
<evidence type="ECO:0000313" key="2">
    <source>
        <dbReference type="EMBL" id="ABM02342.1"/>
    </source>
</evidence>
<feature type="transmembrane region" description="Helical" evidence="1">
    <location>
        <begin position="32"/>
        <end position="50"/>
    </location>
</feature>
<feature type="transmembrane region" description="Helical" evidence="1">
    <location>
        <begin position="7"/>
        <end position="26"/>
    </location>
</feature>
<dbReference type="OrthoDB" id="598451at2"/>
<dbReference type="Proteomes" id="UP000000639">
    <property type="component" value="Chromosome"/>
</dbReference>
<protein>
    <submittedName>
        <fullName evidence="2">Uncharacterized protein</fullName>
    </submittedName>
</protein>
<organism evidence="2 3">
    <name type="scientific">Psychromonas ingrahamii (strain DSM 17664 / CCUG 51855 / 37)</name>
    <dbReference type="NCBI Taxonomy" id="357804"/>
    <lineage>
        <taxon>Bacteria</taxon>
        <taxon>Pseudomonadati</taxon>
        <taxon>Pseudomonadota</taxon>
        <taxon>Gammaproteobacteria</taxon>
        <taxon>Alteromonadales</taxon>
        <taxon>Psychromonadaceae</taxon>
        <taxon>Psychromonas</taxon>
    </lineage>
</organism>
<dbReference type="RefSeq" id="WP_011768901.1">
    <property type="nucleotide sequence ID" value="NC_008709.1"/>
</dbReference>
<proteinExistence type="predicted"/>
<keyword evidence="3" id="KW-1185">Reference proteome</keyword>
<reference evidence="2 3" key="1">
    <citation type="submission" date="2007-01" db="EMBL/GenBank/DDBJ databases">
        <title>Complete sequence of Psychromonas ingrahamii 37.</title>
        <authorList>
            <consortium name="US DOE Joint Genome Institute"/>
            <person name="Copeland A."/>
            <person name="Lucas S."/>
            <person name="Lapidus A."/>
            <person name="Barry K."/>
            <person name="Detter J.C."/>
            <person name="Glavina del Rio T."/>
            <person name="Hammon N."/>
            <person name="Israni S."/>
            <person name="Dalin E."/>
            <person name="Tice H."/>
            <person name="Pitluck S."/>
            <person name="Thompson L.S."/>
            <person name="Brettin T."/>
            <person name="Bruce D."/>
            <person name="Han C."/>
            <person name="Tapia R."/>
            <person name="Schmutz J."/>
            <person name="Larimer F."/>
            <person name="Land M."/>
            <person name="Hauser L."/>
            <person name="Kyrpides N."/>
            <person name="Ivanova N."/>
            <person name="Staley J."/>
            <person name="Richardson P."/>
        </authorList>
    </citation>
    <scope>NUCLEOTIDE SEQUENCE [LARGE SCALE GENOMIC DNA]</scope>
    <source>
        <strain evidence="2 3">37</strain>
    </source>
</reference>
<keyword evidence="1" id="KW-0812">Transmembrane</keyword>
<accession>A1SS77</accession>
<dbReference type="HOGENOM" id="CLU_2526281_0_0_6"/>
<evidence type="ECO:0000313" key="3">
    <source>
        <dbReference type="Proteomes" id="UP000000639"/>
    </source>
</evidence>
<dbReference type="KEGG" id="pin:Ping_0486"/>
<dbReference type="eggNOG" id="ENOG503331S">
    <property type="taxonomic scope" value="Bacteria"/>
</dbReference>